<gene>
    <name evidence="3" type="ORF">PFISCL1PPCAC_25014</name>
    <name evidence="4" type="ORF">PFISCL1PPCAC_28455</name>
</gene>
<reference evidence="4" key="1">
    <citation type="submission" date="2023-10" db="EMBL/GenBank/DDBJ databases">
        <title>Genome assembly of Pristionchus species.</title>
        <authorList>
            <person name="Yoshida K."/>
            <person name="Sommer R.J."/>
        </authorList>
    </citation>
    <scope>NUCLEOTIDE SEQUENCE</scope>
    <source>
        <strain evidence="4">RS5133</strain>
    </source>
</reference>
<dbReference type="EMBL" id="BTSY01000006">
    <property type="protein sequence ID" value="GMT33717.1"/>
    <property type="molecule type" value="Genomic_DNA"/>
</dbReference>
<evidence type="ECO:0000256" key="1">
    <source>
        <dbReference type="SAM" id="MobiDB-lite"/>
    </source>
</evidence>
<feature type="non-terminal residue" evidence="4">
    <location>
        <position position="1"/>
    </location>
</feature>
<dbReference type="Proteomes" id="UP001432322">
    <property type="component" value="Unassembled WGS sequence"/>
</dbReference>
<dbReference type="EMBL" id="BTSY01000059">
    <property type="protein sequence ID" value="GMT37158.1"/>
    <property type="molecule type" value="Genomic_DNA"/>
</dbReference>
<protein>
    <submittedName>
        <fullName evidence="4">Uncharacterized protein</fullName>
    </submittedName>
</protein>
<organism evidence="4 5">
    <name type="scientific">Pristionchus fissidentatus</name>
    <dbReference type="NCBI Taxonomy" id="1538716"/>
    <lineage>
        <taxon>Eukaryota</taxon>
        <taxon>Metazoa</taxon>
        <taxon>Ecdysozoa</taxon>
        <taxon>Nematoda</taxon>
        <taxon>Chromadorea</taxon>
        <taxon>Rhabditida</taxon>
        <taxon>Rhabditina</taxon>
        <taxon>Diplogasteromorpha</taxon>
        <taxon>Diplogasteroidea</taxon>
        <taxon>Neodiplogasteridae</taxon>
        <taxon>Pristionchus</taxon>
    </lineage>
</organism>
<sequence>VCEVCTRQNLDLLECNECCDLSSDLEYSISFDKEKCILKRLQYDGKFQTDKGLIKGPLSCNKTHAMWTYKTGNKVIEVGKFAAYKSSPKVQSSGIGGWQIALIVGCLIVVLILLIALFYKVFIVKRLPEEEQSTRKSPEEKKQKRKSSTHLENDEDHEHGEEGGSV</sequence>
<keyword evidence="2" id="KW-0812">Transmembrane</keyword>
<evidence type="ECO:0000256" key="2">
    <source>
        <dbReference type="SAM" id="Phobius"/>
    </source>
</evidence>
<comment type="caution">
    <text evidence="4">The sequence shown here is derived from an EMBL/GenBank/DDBJ whole genome shotgun (WGS) entry which is preliminary data.</text>
</comment>
<feature type="compositionally biased region" description="Basic and acidic residues" evidence="1">
    <location>
        <begin position="130"/>
        <end position="142"/>
    </location>
</feature>
<feature type="transmembrane region" description="Helical" evidence="2">
    <location>
        <begin position="98"/>
        <end position="119"/>
    </location>
</feature>
<keyword evidence="5" id="KW-1185">Reference proteome</keyword>
<evidence type="ECO:0000313" key="5">
    <source>
        <dbReference type="Proteomes" id="UP001432322"/>
    </source>
</evidence>
<keyword evidence="2" id="KW-0472">Membrane</keyword>
<accession>A0AAV5X0Q9</accession>
<keyword evidence="2" id="KW-1133">Transmembrane helix</keyword>
<name>A0AAV5X0Q9_9BILA</name>
<feature type="compositionally biased region" description="Basic and acidic residues" evidence="1">
    <location>
        <begin position="149"/>
        <end position="166"/>
    </location>
</feature>
<feature type="region of interest" description="Disordered" evidence="1">
    <location>
        <begin position="130"/>
        <end position="166"/>
    </location>
</feature>
<evidence type="ECO:0000313" key="4">
    <source>
        <dbReference type="EMBL" id="GMT37158.1"/>
    </source>
</evidence>
<proteinExistence type="predicted"/>
<evidence type="ECO:0000313" key="3">
    <source>
        <dbReference type="EMBL" id="GMT33717.1"/>
    </source>
</evidence>
<dbReference type="AlphaFoldDB" id="A0AAV5X0Q9"/>